<dbReference type="SUPFAM" id="SSF88659">
    <property type="entry name" value="Sigma3 and sigma4 domains of RNA polymerase sigma factors"/>
    <property type="match status" value="1"/>
</dbReference>
<dbReference type="GO" id="GO:0003677">
    <property type="term" value="F:DNA binding"/>
    <property type="evidence" value="ECO:0007669"/>
    <property type="project" value="UniProtKB-KW"/>
</dbReference>
<evidence type="ECO:0000256" key="5">
    <source>
        <dbReference type="ARBA" id="ARBA00023163"/>
    </source>
</evidence>
<comment type="similarity">
    <text evidence="1">Belongs to the sigma-70 factor family. ECF subfamily.</text>
</comment>
<dbReference type="PANTHER" id="PTHR43133:SF8">
    <property type="entry name" value="RNA POLYMERASE SIGMA FACTOR HI_1459-RELATED"/>
    <property type="match status" value="1"/>
</dbReference>
<evidence type="ECO:0000256" key="3">
    <source>
        <dbReference type="ARBA" id="ARBA00023082"/>
    </source>
</evidence>
<dbReference type="InterPro" id="IPR014284">
    <property type="entry name" value="RNA_pol_sigma-70_dom"/>
</dbReference>
<dbReference type="GO" id="GO:0016987">
    <property type="term" value="F:sigma factor activity"/>
    <property type="evidence" value="ECO:0007669"/>
    <property type="project" value="UniProtKB-KW"/>
</dbReference>
<keyword evidence="5" id="KW-0804">Transcription</keyword>
<dbReference type="PANTHER" id="PTHR43133">
    <property type="entry name" value="RNA POLYMERASE ECF-TYPE SIGMA FACTO"/>
    <property type="match status" value="1"/>
</dbReference>
<feature type="domain" description="RNA polymerase sigma factor 70 region 4 type 2" evidence="7">
    <location>
        <begin position="102"/>
        <end position="153"/>
    </location>
</feature>
<dbReference type="Gene3D" id="1.10.1740.10">
    <property type="match status" value="1"/>
</dbReference>
<dbReference type="CDD" id="cd06171">
    <property type="entry name" value="Sigma70_r4"/>
    <property type="match status" value="1"/>
</dbReference>
<evidence type="ECO:0000313" key="9">
    <source>
        <dbReference type="Proteomes" id="UP000183995"/>
    </source>
</evidence>
<evidence type="ECO:0000259" key="7">
    <source>
        <dbReference type="Pfam" id="PF08281"/>
    </source>
</evidence>
<dbReference type="GO" id="GO:0006352">
    <property type="term" value="P:DNA-templated transcription initiation"/>
    <property type="evidence" value="ECO:0007669"/>
    <property type="project" value="InterPro"/>
</dbReference>
<feature type="domain" description="RNA polymerase sigma-70 region 2" evidence="6">
    <location>
        <begin position="8"/>
        <end position="74"/>
    </location>
</feature>
<accession>A0A1M5YY05</accession>
<evidence type="ECO:0000259" key="6">
    <source>
        <dbReference type="Pfam" id="PF04542"/>
    </source>
</evidence>
<name>A0A1M5YY05_9FIRM</name>
<dbReference type="InterPro" id="IPR013249">
    <property type="entry name" value="RNA_pol_sigma70_r4_t2"/>
</dbReference>
<dbReference type="Pfam" id="PF08281">
    <property type="entry name" value="Sigma70_r4_2"/>
    <property type="match status" value="1"/>
</dbReference>
<dbReference type="Proteomes" id="UP000183995">
    <property type="component" value="Unassembled WGS sequence"/>
</dbReference>
<keyword evidence="9" id="KW-1185">Reference proteome</keyword>
<dbReference type="STRING" id="1123282.SAMN02745823_02967"/>
<sequence>MTDFNQIYNQYFIDVYKYALSLSRNEAVAEEITQETFFKALKSLGKFDGKCKLYVWLCQIAKNTYYTFFNKENRLATDAEGVDTFYADGLEQGFLIRESAFEVHKALHKLTEPYKEVFSLRFFGELPFSQIAELFGKTESWARVTYHRARLKIKEELA</sequence>
<dbReference type="OrthoDB" id="9795666at2"/>
<keyword evidence="4" id="KW-0238">DNA-binding</keyword>
<dbReference type="InterPro" id="IPR007627">
    <property type="entry name" value="RNA_pol_sigma70_r2"/>
</dbReference>
<protein>
    <submittedName>
        <fullName evidence="8">RNA polymerase sigma-70 factor, ECF subfamily</fullName>
    </submittedName>
</protein>
<dbReference type="InterPro" id="IPR013325">
    <property type="entry name" value="RNA_pol_sigma_r2"/>
</dbReference>
<dbReference type="Pfam" id="PF04542">
    <property type="entry name" value="Sigma70_r2"/>
    <property type="match status" value="1"/>
</dbReference>
<dbReference type="AlphaFoldDB" id="A0A1M5YY05"/>
<evidence type="ECO:0000256" key="1">
    <source>
        <dbReference type="ARBA" id="ARBA00010641"/>
    </source>
</evidence>
<proteinExistence type="inferred from homology"/>
<evidence type="ECO:0000256" key="2">
    <source>
        <dbReference type="ARBA" id="ARBA00023015"/>
    </source>
</evidence>
<dbReference type="SUPFAM" id="SSF88946">
    <property type="entry name" value="Sigma2 domain of RNA polymerase sigma factors"/>
    <property type="match status" value="1"/>
</dbReference>
<dbReference type="RefSeq" id="WP_073080561.1">
    <property type="nucleotide sequence ID" value="NZ_FQXV01000011.1"/>
</dbReference>
<keyword evidence="3" id="KW-0731">Sigma factor</keyword>
<evidence type="ECO:0000313" key="8">
    <source>
        <dbReference type="EMBL" id="SHI16734.1"/>
    </source>
</evidence>
<dbReference type="EMBL" id="FQXV01000011">
    <property type="protein sequence ID" value="SHI16734.1"/>
    <property type="molecule type" value="Genomic_DNA"/>
</dbReference>
<gene>
    <name evidence="8" type="ORF">SAMN02745823_02967</name>
</gene>
<keyword evidence="2" id="KW-0805">Transcription regulation</keyword>
<organism evidence="8 9">
    <name type="scientific">Sporobacter termitidis DSM 10068</name>
    <dbReference type="NCBI Taxonomy" id="1123282"/>
    <lineage>
        <taxon>Bacteria</taxon>
        <taxon>Bacillati</taxon>
        <taxon>Bacillota</taxon>
        <taxon>Clostridia</taxon>
        <taxon>Eubacteriales</taxon>
        <taxon>Oscillospiraceae</taxon>
        <taxon>Sporobacter</taxon>
    </lineage>
</organism>
<dbReference type="InterPro" id="IPR013324">
    <property type="entry name" value="RNA_pol_sigma_r3/r4-like"/>
</dbReference>
<dbReference type="Gene3D" id="1.10.10.10">
    <property type="entry name" value="Winged helix-like DNA-binding domain superfamily/Winged helix DNA-binding domain"/>
    <property type="match status" value="1"/>
</dbReference>
<evidence type="ECO:0000256" key="4">
    <source>
        <dbReference type="ARBA" id="ARBA00023125"/>
    </source>
</evidence>
<dbReference type="InterPro" id="IPR039425">
    <property type="entry name" value="RNA_pol_sigma-70-like"/>
</dbReference>
<dbReference type="NCBIfam" id="TIGR02937">
    <property type="entry name" value="sigma70-ECF"/>
    <property type="match status" value="1"/>
</dbReference>
<reference evidence="8 9" key="1">
    <citation type="submission" date="2016-11" db="EMBL/GenBank/DDBJ databases">
        <authorList>
            <person name="Jaros S."/>
            <person name="Januszkiewicz K."/>
            <person name="Wedrychowicz H."/>
        </authorList>
    </citation>
    <scope>NUCLEOTIDE SEQUENCE [LARGE SCALE GENOMIC DNA]</scope>
    <source>
        <strain evidence="8 9">DSM 10068</strain>
    </source>
</reference>
<dbReference type="InterPro" id="IPR036388">
    <property type="entry name" value="WH-like_DNA-bd_sf"/>
</dbReference>